<reference evidence="1 2" key="2">
    <citation type="journal article" date="2017" name="Antonie Van Leeuwenhoek">
        <title>Rhizobium rhizosphaerae sp. nov., a novel species isolated from rice rhizosphere.</title>
        <authorList>
            <person name="Zhao J.J."/>
            <person name="Zhang J."/>
            <person name="Zhang R.J."/>
            <person name="Zhang C.W."/>
            <person name="Yin H.Q."/>
            <person name="Zhang X.X."/>
        </authorList>
    </citation>
    <scope>NUCLEOTIDE SEQUENCE [LARGE SCALE GENOMIC DNA]</scope>
    <source>
        <strain evidence="1 2">ACAM 611</strain>
    </source>
</reference>
<protein>
    <submittedName>
        <fullName evidence="1">Toxin higB-2</fullName>
    </submittedName>
</protein>
<keyword evidence="2" id="KW-1185">Reference proteome</keyword>
<dbReference type="AlphaFoldDB" id="H5TAJ6"/>
<gene>
    <name evidence="1" type="ORF">GPUN_1199</name>
</gene>
<name>H5TAJ6_9ALTE</name>
<dbReference type="InterPro" id="IPR009387">
    <property type="entry name" value="HigB-2"/>
</dbReference>
<reference evidence="1 2" key="1">
    <citation type="journal article" date="2012" name="J. Bacteriol.">
        <title>Genome sequence of proteorhodopsin-containing sea ice bacterium Glaciecola punicea ACAM 611T.</title>
        <authorList>
            <person name="Qin Q.-L."/>
            <person name="Xie B.-B."/>
            <person name="Shu Y.-L."/>
            <person name="Rong J.-C."/>
            <person name="Zhao D.-L."/>
            <person name="Zhang X.-Y."/>
            <person name="Chen X.-L."/>
            <person name="Zhou B.-C."/>
            <person name="Zhanga Y.-Z."/>
        </authorList>
    </citation>
    <scope>NUCLEOTIDE SEQUENCE [LARGE SCALE GENOMIC DNA]</scope>
    <source>
        <strain evidence="1 2">ACAM 611</strain>
    </source>
</reference>
<evidence type="ECO:0000313" key="1">
    <source>
        <dbReference type="EMBL" id="GAB55323.1"/>
    </source>
</evidence>
<evidence type="ECO:0000313" key="2">
    <source>
        <dbReference type="Proteomes" id="UP000053586"/>
    </source>
</evidence>
<sequence>MQNTIAELPEYIKRADSLLTESECKSVINYLSEHPKAGAIIEGTGGIRKMRWSKGNKGKSGGVRVIYYYHDERIPLYLLTVFEKNEQANLTKADRNALSKLVKILTVKALETNND</sequence>
<dbReference type="eggNOG" id="COG4737">
    <property type="taxonomic scope" value="Bacteria"/>
</dbReference>
<dbReference type="PIRSF" id="PIRSF039032">
    <property type="entry name" value="HigB-2"/>
    <property type="match status" value="1"/>
</dbReference>
<accession>H5TAJ6</accession>
<dbReference type="EMBL" id="BAET01000008">
    <property type="protein sequence ID" value="GAB55323.1"/>
    <property type="molecule type" value="Genomic_DNA"/>
</dbReference>
<dbReference type="RefSeq" id="WP_006004258.1">
    <property type="nucleotide sequence ID" value="NZ_BAET01000008.1"/>
</dbReference>
<dbReference type="OrthoDB" id="197283at2"/>
<proteinExistence type="predicted"/>
<comment type="caution">
    <text evidence="1">The sequence shown here is derived from an EMBL/GenBank/DDBJ whole genome shotgun (WGS) entry which is preliminary data.</text>
</comment>
<organism evidence="1 2">
    <name type="scientific">Glaciecola punicea ACAM 611</name>
    <dbReference type="NCBI Taxonomy" id="1121923"/>
    <lineage>
        <taxon>Bacteria</taxon>
        <taxon>Pseudomonadati</taxon>
        <taxon>Pseudomonadota</taxon>
        <taxon>Gammaproteobacteria</taxon>
        <taxon>Alteromonadales</taxon>
        <taxon>Alteromonadaceae</taxon>
        <taxon>Glaciecola</taxon>
    </lineage>
</organism>
<dbReference type="Pfam" id="PF06296">
    <property type="entry name" value="RelE"/>
    <property type="match status" value="1"/>
</dbReference>
<dbReference type="Proteomes" id="UP000053586">
    <property type="component" value="Unassembled WGS sequence"/>
</dbReference>